<dbReference type="Proteomes" id="UP000765509">
    <property type="component" value="Unassembled WGS sequence"/>
</dbReference>
<dbReference type="EMBL" id="AVOT02006156">
    <property type="protein sequence ID" value="MBW0480897.1"/>
    <property type="molecule type" value="Genomic_DNA"/>
</dbReference>
<dbReference type="AlphaFoldDB" id="A0A9Q3GVG8"/>
<organism evidence="2 3">
    <name type="scientific">Austropuccinia psidii MF-1</name>
    <dbReference type="NCBI Taxonomy" id="1389203"/>
    <lineage>
        <taxon>Eukaryota</taxon>
        <taxon>Fungi</taxon>
        <taxon>Dikarya</taxon>
        <taxon>Basidiomycota</taxon>
        <taxon>Pucciniomycotina</taxon>
        <taxon>Pucciniomycetes</taxon>
        <taxon>Pucciniales</taxon>
        <taxon>Sphaerophragmiaceae</taxon>
        <taxon>Austropuccinia</taxon>
    </lineage>
</organism>
<reference evidence="2" key="1">
    <citation type="submission" date="2021-03" db="EMBL/GenBank/DDBJ databases">
        <title>Draft genome sequence of rust myrtle Austropuccinia psidii MF-1, a brazilian biotype.</title>
        <authorList>
            <person name="Quecine M.C."/>
            <person name="Pachon D.M.R."/>
            <person name="Bonatelli M.L."/>
            <person name="Correr F.H."/>
            <person name="Franceschini L.M."/>
            <person name="Leite T.F."/>
            <person name="Margarido G.R.A."/>
            <person name="Almeida C.A."/>
            <person name="Ferrarezi J.A."/>
            <person name="Labate C.A."/>
        </authorList>
    </citation>
    <scope>NUCLEOTIDE SEQUENCE</scope>
    <source>
        <strain evidence="2">MF-1</strain>
    </source>
</reference>
<proteinExistence type="predicted"/>
<protein>
    <submittedName>
        <fullName evidence="2">Uncharacterized protein</fullName>
    </submittedName>
</protein>
<comment type="caution">
    <text evidence="2">The sequence shown here is derived from an EMBL/GenBank/DDBJ whole genome shotgun (WGS) entry which is preliminary data.</text>
</comment>
<feature type="region of interest" description="Disordered" evidence="1">
    <location>
        <begin position="1"/>
        <end position="20"/>
    </location>
</feature>
<accession>A0A9Q3GVG8</accession>
<sequence>MPSLNPCTYHSGSVHDSDSESSLEYVQAQSQISPNISLKTPIASSTNVSGLKINVGIVIAQASITCSIPNISLTLIHKFMCLRAHEAHKKFHPRLIHNPNFHVTTSLIQVGILWSPQNPLGKVNSYP</sequence>
<name>A0A9Q3GVG8_9BASI</name>
<evidence type="ECO:0000313" key="2">
    <source>
        <dbReference type="EMBL" id="MBW0480897.1"/>
    </source>
</evidence>
<evidence type="ECO:0000313" key="3">
    <source>
        <dbReference type="Proteomes" id="UP000765509"/>
    </source>
</evidence>
<evidence type="ECO:0000256" key="1">
    <source>
        <dbReference type="SAM" id="MobiDB-lite"/>
    </source>
</evidence>
<keyword evidence="3" id="KW-1185">Reference proteome</keyword>
<gene>
    <name evidence="2" type="ORF">O181_020612</name>
</gene>